<reference evidence="1" key="2">
    <citation type="submission" date="2023-06" db="EMBL/GenBank/DDBJ databases">
        <authorList>
            <consortium name="Lawrence Berkeley National Laboratory"/>
            <person name="Haridas S."/>
            <person name="Hensen N."/>
            <person name="Bonometti L."/>
            <person name="Westerberg I."/>
            <person name="Brannstrom I.O."/>
            <person name="Guillou S."/>
            <person name="Cros-Aarteil S."/>
            <person name="Calhoun S."/>
            <person name="Kuo A."/>
            <person name="Mondo S."/>
            <person name="Pangilinan J."/>
            <person name="Riley R."/>
            <person name="Labutti K."/>
            <person name="Andreopoulos B."/>
            <person name="Lipzen A."/>
            <person name="Chen C."/>
            <person name="Yanf M."/>
            <person name="Daum C."/>
            <person name="Ng V."/>
            <person name="Clum A."/>
            <person name="Steindorff A."/>
            <person name="Ohm R."/>
            <person name="Martin F."/>
            <person name="Silar P."/>
            <person name="Natvig D."/>
            <person name="Lalanne C."/>
            <person name="Gautier V."/>
            <person name="Ament-Velasquez S.L."/>
            <person name="Kruys A."/>
            <person name="Hutchinson M.I."/>
            <person name="Powell A.J."/>
            <person name="Barry K."/>
            <person name="Miller A.N."/>
            <person name="Grigoriev I.V."/>
            <person name="Debuchy R."/>
            <person name="Gladieux P."/>
            <person name="Thoren M.H."/>
            <person name="Johannesson H."/>
        </authorList>
    </citation>
    <scope>NUCLEOTIDE SEQUENCE</scope>
    <source>
        <strain evidence="1">CBS 958.72</strain>
    </source>
</reference>
<name>A0AAE0NJM3_9PEZI</name>
<sequence length="94" mass="10409">MLLKKAAIGFALMSLCVCVYIYTIPSLPYPPTNTPAGLLTYLAIQLSPSISVTTDISLYRQATMFTTHLNVFRDSSLRSLRVQGRTLMLHTSGR</sequence>
<dbReference type="EMBL" id="JAULSN010000001">
    <property type="protein sequence ID" value="KAK3382729.1"/>
    <property type="molecule type" value="Genomic_DNA"/>
</dbReference>
<comment type="caution">
    <text evidence="1">The sequence shown here is derived from an EMBL/GenBank/DDBJ whole genome shotgun (WGS) entry which is preliminary data.</text>
</comment>
<reference evidence="1" key="1">
    <citation type="journal article" date="2023" name="Mol. Phylogenet. Evol.">
        <title>Genome-scale phylogeny and comparative genomics of the fungal order Sordariales.</title>
        <authorList>
            <person name="Hensen N."/>
            <person name="Bonometti L."/>
            <person name="Westerberg I."/>
            <person name="Brannstrom I.O."/>
            <person name="Guillou S."/>
            <person name="Cros-Aarteil S."/>
            <person name="Calhoun S."/>
            <person name="Haridas S."/>
            <person name="Kuo A."/>
            <person name="Mondo S."/>
            <person name="Pangilinan J."/>
            <person name="Riley R."/>
            <person name="LaButti K."/>
            <person name="Andreopoulos B."/>
            <person name="Lipzen A."/>
            <person name="Chen C."/>
            <person name="Yan M."/>
            <person name="Daum C."/>
            <person name="Ng V."/>
            <person name="Clum A."/>
            <person name="Steindorff A."/>
            <person name="Ohm R.A."/>
            <person name="Martin F."/>
            <person name="Silar P."/>
            <person name="Natvig D.O."/>
            <person name="Lalanne C."/>
            <person name="Gautier V."/>
            <person name="Ament-Velasquez S.L."/>
            <person name="Kruys A."/>
            <person name="Hutchinson M.I."/>
            <person name="Powell A.J."/>
            <person name="Barry K."/>
            <person name="Miller A.N."/>
            <person name="Grigoriev I.V."/>
            <person name="Debuchy R."/>
            <person name="Gladieux P."/>
            <person name="Hiltunen Thoren M."/>
            <person name="Johannesson H."/>
        </authorList>
    </citation>
    <scope>NUCLEOTIDE SEQUENCE</scope>
    <source>
        <strain evidence="1">CBS 958.72</strain>
    </source>
</reference>
<dbReference type="Proteomes" id="UP001287356">
    <property type="component" value="Unassembled WGS sequence"/>
</dbReference>
<dbReference type="AlphaFoldDB" id="A0AAE0NJM3"/>
<protein>
    <submittedName>
        <fullName evidence="1">Uncharacterized protein</fullName>
    </submittedName>
</protein>
<evidence type="ECO:0000313" key="2">
    <source>
        <dbReference type="Proteomes" id="UP001287356"/>
    </source>
</evidence>
<evidence type="ECO:0000313" key="1">
    <source>
        <dbReference type="EMBL" id="KAK3382729.1"/>
    </source>
</evidence>
<keyword evidence="2" id="KW-1185">Reference proteome</keyword>
<proteinExistence type="predicted"/>
<organism evidence="1 2">
    <name type="scientific">Lasiosphaeria ovina</name>
    <dbReference type="NCBI Taxonomy" id="92902"/>
    <lineage>
        <taxon>Eukaryota</taxon>
        <taxon>Fungi</taxon>
        <taxon>Dikarya</taxon>
        <taxon>Ascomycota</taxon>
        <taxon>Pezizomycotina</taxon>
        <taxon>Sordariomycetes</taxon>
        <taxon>Sordariomycetidae</taxon>
        <taxon>Sordariales</taxon>
        <taxon>Lasiosphaeriaceae</taxon>
        <taxon>Lasiosphaeria</taxon>
    </lineage>
</organism>
<gene>
    <name evidence="1" type="ORF">B0T24DRAFT_21446</name>
</gene>
<accession>A0AAE0NJM3</accession>